<feature type="region of interest" description="Disordered" evidence="1">
    <location>
        <begin position="840"/>
        <end position="864"/>
    </location>
</feature>
<feature type="compositionally biased region" description="Low complexity" evidence="1">
    <location>
        <begin position="1480"/>
        <end position="1491"/>
    </location>
</feature>
<feature type="compositionally biased region" description="Basic and acidic residues" evidence="1">
    <location>
        <begin position="491"/>
        <end position="518"/>
    </location>
</feature>
<dbReference type="Proteomes" id="UP000221165">
    <property type="component" value="Unassembled WGS sequence"/>
</dbReference>
<feature type="compositionally biased region" description="Low complexity" evidence="1">
    <location>
        <begin position="110"/>
        <end position="127"/>
    </location>
</feature>
<feature type="compositionally biased region" description="Basic and acidic residues" evidence="1">
    <location>
        <begin position="963"/>
        <end position="972"/>
    </location>
</feature>
<dbReference type="InterPro" id="IPR001357">
    <property type="entry name" value="BRCT_dom"/>
</dbReference>
<evidence type="ECO:0000259" key="2">
    <source>
        <dbReference type="PROSITE" id="PS50172"/>
    </source>
</evidence>
<feature type="compositionally biased region" description="Basic and acidic residues" evidence="1">
    <location>
        <begin position="245"/>
        <end position="254"/>
    </location>
</feature>
<feature type="compositionally biased region" description="Basic and acidic residues" evidence="1">
    <location>
        <begin position="312"/>
        <end position="332"/>
    </location>
</feature>
<dbReference type="OrthoDB" id="332681at2759"/>
<feature type="compositionally biased region" description="Polar residues" evidence="1">
    <location>
        <begin position="302"/>
        <end position="311"/>
    </location>
</feature>
<feature type="region of interest" description="Disordered" evidence="1">
    <location>
        <begin position="946"/>
        <end position="1499"/>
    </location>
</feature>
<dbReference type="SUPFAM" id="SSF52113">
    <property type="entry name" value="BRCT domain"/>
    <property type="match status" value="1"/>
</dbReference>
<dbReference type="RefSeq" id="XP_067925541.1">
    <property type="nucleotide sequence ID" value="XM_068062481.1"/>
</dbReference>
<feature type="compositionally biased region" description="Acidic residues" evidence="1">
    <location>
        <begin position="1588"/>
        <end position="1598"/>
    </location>
</feature>
<feature type="compositionally biased region" description="Basic and acidic residues" evidence="1">
    <location>
        <begin position="158"/>
        <end position="170"/>
    </location>
</feature>
<dbReference type="PROSITE" id="PS50172">
    <property type="entry name" value="BRCT"/>
    <property type="match status" value="1"/>
</dbReference>
<feature type="compositionally biased region" description="Polar residues" evidence="1">
    <location>
        <begin position="128"/>
        <end position="140"/>
    </location>
</feature>
<feature type="compositionally biased region" description="Polar residues" evidence="1">
    <location>
        <begin position="946"/>
        <end position="958"/>
    </location>
</feature>
<proteinExistence type="predicted"/>
<evidence type="ECO:0000256" key="1">
    <source>
        <dbReference type="SAM" id="MobiDB-lite"/>
    </source>
</evidence>
<feature type="compositionally biased region" description="Low complexity" evidence="1">
    <location>
        <begin position="543"/>
        <end position="556"/>
    </location>
</feature>
<feature type="compositionally biased region" description="Basic and acidic residues" evidence="1">
    <location>
        <begin position="1153"/>
        <end position="1181"/>
    </location>
</feature>
<keyword evidence="4" id="KW-1185">Reference proteome</keyword>
<feature type="compositionally biased region" description="Polar residues" evidence="1">
    <location>
        <begin position="599"/>
        <end position="608"/>
    </location>
</feature>
<feature type="compositionally biased region" description="Polar residues" evidence="1">
    <location>
        <begin position="268"/>
        <end position="284"/>
    </location>
</feature>
<comment type="caution">
    <text evidence="3">The sequence shown here is derived from an EMBL/GenBank/DDBJ whole genome shotgun (WGS) entry which is preliminary data.</text>
</comment>
<feature type="region of interest" description="Disordered" evidence="1">
    <location>
        <begin position="108"/>
        <end position="417"/>
    </location>
</feature>
<dbReference type="InterPro" id="IPR036420">
    <property type="entry name" value="BRCT_dom_sf"/>
</dbReference>
<feature type="compositionally biased region" description="Basic and acidic residues" evidence="1">
    <location>
        <begin position="1428"/>
        <end position="1445"/>
    </location>
</feature>
<dbReference type="GeneID" id="94425692"/>
<feature type="compositionally biased region" description="Basic and acidic residues" evidence="1">
    <location>
        <begin position="390"/>
        <end position="402"/>
    </location>
</feature>
<feature type="region of interest" description="Disordered" evidence="1">
    <location>
        <begin position="460"/>
        <end position="659"/>
    </location>
</feature>
<feature type="compositionally biased region" description="Polar residues" evidence="1">
    <location>
        <begin position="1140"/>
        <end position="1152"/>
    </location>
</feature>
<organism evidence="3 4">
    <name type="scientific">Cystoisospora suis</name>
    <dbReference type="NCBI Taxonomy" id="483139"/>
    <lineage>
        <taxon>Eukaryota</taxon>
        <taxon>Sar</taxon>
        <taxon>Alveolata</taxon>
        <taxon>Apicomplexa</taxon>
        <taxon>Conoidasida</taxon>
        <taxon>Coccidia</taxon>
        <taxon>Eucoccidiorida</taxon>
        <taxon>Eimeriorina</taxon>
        <taxon>Sarcocystidae</taxon>
        <taxon>Cystoisospora</taxon>
    </lineage>
</organism>
<protein>
    <recommendedName>
        <fullName evidence="2">BRCT domain-containing protein</fullName>
    </recommendedName>
</protein>
<feature type="compositionally biased region" description="Basic and acidic residues" evidence="1">
    <location>
        <begin position="1093"/>
        <end position="1129"/>
    </location>
</feature>
<evidence type="ECO:0000313" key="3">
    <source>
        <dbReference type="EMBL" id="PHJ23867.1"/>
    </source>
</evidence>
<gene>
    <name evidence="3" type="ORF">CSUI_002279</name>
</gene>
<feature type="compositionally biased region" description="Basic and acidic residues" evidence="1">
    <location>
        <begin position="1533"/>
        <end position="1545"/>
    </location>
</feature>
<dbReference type="VEuPathDB" id="ToxoDB:CSUI_002279"/>
<feature type="compositionally biased region" description="Basic and acidic residues" evidence="1">
    <location>
        <begin position="177"/>
        <end position="186"/>
    </location>
</feature>
<evidence type="ECO:0000313" key="4">
    <source>
        <dbReference type="Proteomes" id="UP000221165"/>
    </source>
</evidence>
<reference evidence="3 4" key="1">
    <citation type="journal article" date="2017" name="Int. J. Parasitol.">
        <title>The genome of the protozoan parasite Cystoisospora suis and a reverse vaccinology approach to identify vaccine candidates.</title>
        <authorList>
            <person name="Palmieri N."/>
            <person name="Shrestha A."/>
            <person name="Ruttkowski B."/>
            <person name="Beck T."/>
            <person name="Vogl C."/>
            <person name="Tomley F."/>
            <person name="Blake D.P."/>
            <person name="Joachim A."/>
        </authorList>
    </citation>
    <scope>NUCLEOTIDE SEQUENCE [LARGE SCALE GENOMIC DNA]</scope>
    <source>
        <strain evidence="3 4">Wien I</strain>
    </source>
</reference>
<feature type="compositionally biased region" description="Basic and acidic residues" evidence="1">
    <location>
        <begin position="1193"/>
        <end position="1227"/>
    </location>
</feature>
<feature type="region of interest" description="Disordered" evidence="1">
    <location>
        <begin position="1514"/>
        <end position="1758"/>
    </location>
</feature>
<feature type="compositionally biased region" description="Basic and acidic residues" evidence="1">
    <location>
        <begin position="1645"/>
        <end position="1664"/>
    </location>
</feature>
<feature type="compositionally biased region" description="Basic and acidic residues" evidence="1">
    <location>
        <begin position="1008"/>
        <end position="1030"/>
    </location>
</feature>
<feature type="domain" description="BRCT" evidence="2">
    <location>
        <begin position="775"/>
        <end position="911"/>
    </location>
</feature>
<feature type="compositionally biased region" description="Acidic residues" evidence="1">
    <location>
        <begin position="1749"/>
        <end position="1758"/>
    </location>
</feature>
<feature type="compositionally biased region" description="Basic and acidic residues" evidence="1">
    <location>
        <begin position="1070"/>
        <end position="1080"/>
    </location>
</feature>
<sequence length="1758" mass="191153">MVSTGEAGLFKHGAAVLTKAIEQKLCTSAQLRNFASQEYAAVAKLLKVGEDLLVPAIREVKLQEISGQDLLAIPASKYVTALQLKTVQQRQFLTQLLDAVRDMQGSSDTGPASCCSSLPSASSSVGSNINPHGSPPSSAEHQLGKPRCGTTDGAASHRSPDEASAKSFKKERTRSRQQGELDRVVPQEDASTGAARKATSLSRNRVPAPRVPGLRQGLQPPKAHRAAQVVPPSRRESAAQPEVFKSPDAEKLQTWEETLSWRTKEQDSNAAAGQGATSRSSSTQHGGGRAQKGQEAGGKSPTVGSSESSTVPDKEMSAKGRKGSPDGRRPEPEAENASQREGGLKPGQSSEKNQGVVLQRLKRLKPGTVKVNRTEEHGSDSGRRRAQKSSGKEKESEERGLKGSEGQAGQKKFCSAAAAAEKAARSLLARIATASQEEKVRKVEVQKRLFYVCGERTIVGHTDEDKAQRKRKKSTDSKSAVEARGGTARSCESRKGEEEASDREETTGHTARSCEVRSAKKPKIALGVSNRRYGRAGVRAPVKNTVVTEANATTTKPSRTNPRPATRDSSIDHASKKGGKADNMGEVQGKRKRVATFAATESGQQSGPPETEARTNRTNAQPFSISKRPQKKSQGQGSAKLGLQPADGSSRAGSSQRRKENCLKKVIGGVLSCSGSLKGAGADDLAELCCRVCCTLPDVWHLRFERTPSDLEEITHLVVPPEQKRPTLKILFVLATGGHVLTPPFVEKADEEEVWPRSLGPFESLNFPTHSHRRVILPPLKGRRVAVAGNFPTNKGSLTRKILSRLIELCGAVLMNATEREPSRPEFLVCPPDFVPSRAFAPPLPSARQNKGQEMGAGKRSKQAGQVVSIAAGPEHSEGEKVGTRIFKEEQRVSTERVEVVTPQWIVECIRTWTLDPPSLHAHEHAGEISRFFGFAVSSPTQPKALTPLTDSFDSIPSVTLPELKKKAERPAKTAGTGGGRQEETEPSKLPARQLPERDALEGGTEEAVTKEDETKGKQNHKKDTREKSGGDTGLRQKGIKKGGSVILSKRSNGPEQMPLKGKPAKASLKKGEKQKEGLGSEKTAGKAKSMRGRTDSHDEQAVDDHADWQPHREEHESVNVKKETEARLGKNSKRGSTGPRGTSTRELSPNEQVKRSEENKEKEDLSRDEHENAKRGERQRALGKHRPQSVPESKKTRPSDKKNVWEEDDEHKEGDEKECPGDEISTKHLGGNISEGEDAERKRHAETGNVQAPAAKSGSEKKGGRPLTSRGKPCLLSSDAPEADAKQNDDSEVESTVLGGEITKRRGSIEQQKVDPGQGSASRSLVGPQRSRKRLRKYSGPPTSVYRTATDLEESAEKTETEEKTPRLLVDCQESRGDEEPEDAGGKKNNTHLSGRLPDTRKAEERDDCNDLHVERAFHLTTSGRSSLDRKVSDEEKGRAKPDCSAEDNLCDRGFGIEGAEEQAREPQGETAGRESVGTEETAGVAETGESSSDKLPSFDLGMRELASLQNDTEHVNLFAEDEEENDLSLARSEEEHGSQEESKQSGSRGVAGDQEIDDGRSDASDEFELGPSQLTHFHPPDIGSSDSEEEDEEELDRESSPVGRNRRTNKSIHEGGGVESLSSGRVAEEGKECDSSSLAVQRRLLDGLKESRRGEEEEKQSEGEDEGGDSERLVRAYAEALEHDEAQGDREREEKPGHESERYVNGHSRQLAPEGVLENRSGSEAENSPVRWEFEGESERSQGSWEREDETDREDL</sequence>
<feature type="compositionally biased region" description="Basic and acidic residues" evidence="1">
    <location>
        <begin position="565"/>
        <end position="575"/>
    </location>
</feature>
<feature type="compositionally biased region" description="Basic and acidic residues" evidence="1">
    <location>
        <begin position="372"/>
        <end position="383"/>
    </location>
</feature>
<name>A0A2C6L5B5_9APIC</name>
<dbReference type="EMBL" id="MIGC01000958">
    <property type="protein sequence ID" value="PHJ23867.1"/>
    <property type="molecule type" value="Genomic_DNA"/>
</dbReference>
<feature type="compositionally biased region" description="Basic and acidic residues" evidence="1">
    <location>
        <begin position="1356"/>
        <end position="1367"/>
    </location>
</feature>
<feature type="compositionally biased region" description="Basic and acidic residues" evidence="1">
    <location>
        <begin position="1671"/>
        <end position="1706"/>
    </location>
</feature>
<feature type="compositionally biased region" description="Basic and acidic residues" evidence="1">
    <location>
        <begin position="1399"/>
        <end position="1419"/>
    </location>
</feature>
<accession>A0A2C6L5B5</accession>